<sequence>MKVDLNEYPGTRKVTVKPLFTISGIHVFVKMKLGNKFLADVVIPVDVFNDKKMLSELVDEILKLKGHGPKEGLKRMYRWANQ</sequence>
<accession>A0A5B2TXJ0</accession>
<dbReference type="AlphaFoldDB" id="A0A5B2TXJ0"/>
<gene>
    <name evidence="1" type="ORF">F0361_02680</name>
</gene>
<name>A0A5B2TXJ0_9FLAO</name>
<dbReference type="RefSeq" id="WP_154917114.1">
    <property type="nucleotide sequence ID" value="NZ_VUOE01000001.1"/>
</dbReference>
<dbReference type="Proteomes" id="UP000323188">
    <property type="component" value="Unassembled WGS sequence"/>
</dbReference>
<dbReference type="EMBL" id="VUOE01000001">
    <property type="protein sequence ID" value="KAA2218545.1"/>
    <property type="molecule type" value="Genomic_DNA"/>
</dbReference>
<reference evidence="1 2" key="1">
    <citation type="submission" date="2019-09" db="EMBL/GenBank/DDBJ databases">
        <authorList>
            <person name="Khan S.A."/>
            <person name="Jeon C.O."/>
            <person name="Chun B.H."/>
            <person name="Jeong S.E."/>
        </authorList>
    </citation>
    <scope>NUCLEOTIDE SEQUENCE [LARGE SCALE GENOMIC DNA]</scope>
    <source>
        <strain evidence="1 2">KCTC 42508</strain>
    </source>
</reference>
<proteinExistence type="predicted"/>
<evidence type="ECO:0000313" key="2">
    <source>
        <dbReference type="Proteomes" id="UP000323188"/>
    </source>
</evidence>
<organism evidence="1 2">
    <name type="scientific">Maribacter flavus</name>
    <dbReference type="NCBI Taxonomy" id="1658664"/>
    <lineage>
        <taxon>Bacteria</taxon>
        <taxon>Pseudomonadati</taxon>
        <taxon>Bacteroidota</taxon>
        <taxon>Flavobacteriia</taxon>
        <taxon>Flavobacteriales</taxon>
        <taxon>Flavobacteriaceae</taxon>
        <taxon>Maribacter</taxon>
    </lineage>
</organism>
<evidence type="ECO:0000313" key="1">
    <source>
        <dbReference type="EMBL" id="KAA2218545.1"/>
    </source>
</evidence>
<protein>
    <submittedName>
        <fullName evidence="1">Uncharacterized protein</fullName>
    </submittedName>
</protein>
<comment type="caution">
    <text evidence="1">The sequence shown here is derived from an EMBL/GenBank/DDBJ whole genome shotgun (WGS) entry which is preliminary data.</text>
</comment>